<dbReference type="CDD" id="cd10283">
    <property type="entry name" value="MnuA_DNase1-like"/>
    <property type="match status" value="1"/>
</dbReference>
<feature type="compositionally biased region" description="Basic and acidic residues" evidence="1">
    <location>
        <begin position="512"/>
        <end position="527"/>
    </location>
</feature>
<feature type="region of interest" description="Disordered" evidence="1">
    <location>
        <begin position="509"/>
        <end position="528"/>
    </location>
</feature>
<accession>A0A8J5MQN2</accession>
<dbReference type="GO" id="GO:0004519">
    <property type="term" value="F:endonuclease activity"/>
    <property type="evidence" value="ECO:0007669"/>
    <property type="project" value="UniProtKB-KW"/>
</dbReference>
<feature type="domain" description="Helix-hairpin-helix DNA-binding motif class 1" evidence="2">
    <location>
        <begin position="197"/>
        <end position="216"/>
    </location>
</feature>
<dbReference type="OrthoDB" id="6237065at2759"/>
<evidence type="ECO:0000313" key="3">
    <source>
        <dbReference type="EMBL" id="KAG7160253.1"/>
    </source>
</evidence>
<dbReference type="SMART" id="SM00278">
    <property type="entry name" value="HhH1"/>
    <property type="match status" value="3"/>
</dbReference>
<protein>
    <submittedName>
        <fullName evidence="3">Endonuclease/exonuclease/phosphatase family domain-containing protein-like 1</fullName>
    </submittedName>
</protein>
<sequence>MGQCTSGELPPPTTDADEHRAENGNNSPKLEANSGRSSSRKLFRRRSSNSSWVSSKFNRGQKAKDLSATFNMLDYDARMNLLNINAAPEEELMTLPGVTRTVAKNIVEYRTAIGGFRRVEDLALVSGVGAAKLQTFKCDITVKKSSSSHSSSLTQSVDSLPSCESGRSQHSHSQSQIGRSLRGSPVRVMNVNSASIFELMNVRGMNQEMAANIVEYRERKGHFKSIEDLVKVRGISARVLNVLKLYLTVRTVVPASPPINDSISVASYSKVYQHCLDRKIPGHRRTHSAPLNNDVGSPGRPSLNLKDEADPRISIDFSADIFELLSLRSERPIVRDVFNGYSQEQPAIRVATWNLQQLTKDKICNPGVLEVVCRTILENGFSLLAIQEVGSKDVLEKICCELNQSSLRRVREWGGPKGEWRWQVSEEPAGHMYHSNEYAAFIYNVRHGLQLTSASLLSVHNNNNSKSAKAHIRKPYLGYFKSYNFDFVVVSLHINAVQHGKVKRNKSNYMDETVRDDDTLNKRESSTRPEPLQLAPLVVALKEKLSGEKDIILLGDFNLHPDDAAFGVLREAAYSNIVPADTFTNTSDIYVEESCCFDNIWLNSHTRTVYTGNWGVVREGMSHLAIPCGWGWGGVVSDHCPVYCDLYCNCENDPGQTGTLQPNGDIEEASV</sequence>
<gene>
    <name evidence="3" type="primary">EEPD1-L1</name>
    <name evidence="3" type="ORF">Hamer_G021722</name>
</gene>
<evidence type="ECO:0000259" key="2">
    <source>
        <dbReference type="SMART" id="SM00278"/>
    </source>
</evidence>
<dbReference type="InterPro" id="IPR051675">
    <property type="entry name" value="Endo/Exo/Phosphatase_dom_1"/>
</dbReference>
<evidence type="ECO:0000313" key="4">
    <source>
        <dbReference type="Proteomes" id="UP000747542"/>
    </source>
</evidence>
<comment type="caution">
    <text evidence="3">The sequence shown here is derived from an EMBL/GenBank/DDBJ whole genome shotgun (WGS) entry which is preliminary data.</text>
</comment>
<dbReference type="Proteomes" id="UP000747542">
    <property type="component" value="Unassembled WGS sequence"/>
</dbReference>
<dbReference type="PANTHER" id="PTHR21180:SF32">
    <property type="entry name" value="ENDONUCLEASE_EXONUCLEASE_PHOSPHATASE FAMILY DOMAIN-CONTAINING PROTEIN 1"/>
    <property type="match status" value="1"/>
</dbReference>
<feature type="region of interest" description="Disordered" evidence="1">
    <location>
        <begin position="146"/>
        <end position="182"/>
    </location>
</feature>
<feature type="domain" description="Helix-hairpin-helix DNA-binding motif class 1" evidence="2">
    <location>
        <begin position="227"/>
        <end position="246"/>
    </location>
</feature>
<reference evidence="3" key="1">
    <citation type="journal article" date="2021" name="Sci. Adv.">
        <title>The American lobster genome reveals insights on longevity, neural, and immune adaptations.</title>
        <authorList>
            <person name="Polinski J.M."/>
            <person name="Zimin A.V."/>
            <person name="Clark K.F."/>
            <person name="Kohn A.B."/>
            <person name="Sadowski N."/>
            <person name="Timp W."/>
            <person name="Ptitsyn A."/>
            <person name="Khanna P."/>
            <person name="Romanova D.Y."/>
            <person name="Williams P."/>
            <person name="Greenwood S.J."/>
            <person name="Moroz L.L."/>
            <person name="Walt D.R."/>
            <person name="Bodnar A.G."/>
        </authorList>
    </citation>
    <scope>NUCLEOTIDE SEQUENCE</scope>
    <source>
        <strain evidence="3">GMGI-L3</strain>
    </source>
</reference>
<feature type="compositionally biased region" description="Low complexity" evidence="1">
    <location>
        <begin position="146"/>
        <end position="180"/>
    </location>
</feature>
<feature type="domain" description="Helix-hairpin-helix DNA-binding motif class 1" evidence="2">
    <location>
        <begin position="90"/>
        <end position="109"/>
    </location>
</feature>
<proteinExistence type="predicted"/>
<dbReference type="PANTHER" id="PTHR21180">
    <property type="entry name" value="ENDONUCLEASE/EXONUCLEASE/PHOSPHATASE FAMILY DOMAIN-CONTAINING PROTEIN 1"/>
    <property type="match status" value="1"/>
</dbReference>
<dbReference type="InterPro" id="IPR003583">
    <property type="entry name" value="Hlx-hairpin-Hlx_DNA-bd_motif"/>
</dbReference>
<dbReference type="AlphaFoldDB" id="A0A8J5MQN2"/>
<feature type="region of interest" description="Disordered" evidence="1">
    <location>
        <begin position="1"/>
        <end position="45"/>
    </location>
</feature>
<keyword evidence="3" id="KW-0540">Nuclease</keyword>
<name>A0A8J5MQN2_HOMAM</name>
<dbReference type="GO" id="GO:0003677">
    <property type="term" value="F:DNA binding"/>
    <property type="evidence" value="ECO:0007669"/>
    <property type="project" value="InterPro"/>
</dbReference>
<dbReference type="Pfam" id="PF12836">
    <property type="entry name" value="HHH_3"/>
    <property type="match status" value="2"/>
</dbReference>
<evidence type="ECO:0000256" key="1">
    <source>
        <dbReference type="SAM" id="MobiDB-lite"/>
    </source>
</evidence>
<keyword evidence="4" id="KW-1185">Reference proteome</keyword>
<organism evidence="3 4">
    <name type="scientific">Homarus americanus</name>
    <name type="common">American lobster</name>
    <dbReference type="NCBI Taxonomy" id="6706"/>
    <lineage>
        <taxon>Eukaryota</taxon>
        <taxon>Metazoa</taxon>
        <taxon>Ecdysozoa</taxon>
        <taxon>Arthropoda</taxon>
        <taxon>Crustacea</taxon>
        <taxon>Multicrustacea</taxon>
        <taxon>Malacostraca</taxon>
        <taxon>Eumalacostraca</taxon>
        <taxon>Eucarida</taxon>
        <taxon>Decapoda</taxon>
        <taxon>Pleocyemata</taxon>
        <taxon>Astacidea</taxon>
        <taxon>Nephropoidea</taxon>
        <taxon>Nephropidae</taxon>
        <taxon>Homarus</taxon>
    </lineage>
</organism>
<keyword evidence="3" id="KW-0255">Endonuclease</keyword>
<dbReference type="GO" id="GO:0006281">
    <property type="term" value="P:DNA repair"/>
    <property type="evidence" value="ECO:0007669"/>
    <property type="project" value="InterPro"/>
</dbReference>
<keyword evidence="3" id="KW-0378">Hydrolase</keyword>
<dbReference type="EMBL" id="JAHLQT010031508">
    <property type="protein sequence ID" value="KAG7160253.1"/>
    <property type="molecule type" value="Genomic_DNA"/>
</dbReference>